<dbReference type="Proteomes" id="UP001518925">
    <property type="component" value="Unassembled WGS sequence"/>
</dbReference>
<sequence length="198" mass="22458">MKSLYNKIIDNPEIAEVLTDYFDFEILGVPSYNTESYYFNVEDTVKVIAQDAAGGVFAFVGSDDEENLPIIYISSEGQAGKVGRNFKEFISLMVSCPNWQDLLKFSGNGQLSEMVKALSFLEDELLEDFPNIEDVKKTVRSELSIDIIFNPADVLFMTMKSEPKIVVIDNDGDELESLFNSFTVMDNPEWRNKLNNIF</sequence>
<comment type="caution">
    <text evidence="1">The sequence shown here is derived from an EMBL/GenBank/DDBJ whole genome shotgun (WGS) entry which is preliminary data.</text>
</comment>
<proteinExistence type="predicted"/>
<organism evidence="1 2">
    <name type="scientific">Bacillus suaedaesalsae</name>
    <dbReference type="NCBI Taxonomy" id="2810349"/>
    <lineage>
        <taxon>Bacteria</taxon>
        <taxon>Bacillati</taxon>
        <taxon>Bacillota</taxon>
        <taxon>Bacilli</taxon>
        <taxon>Bacillales</taxon>
        <taxon>Bacillaceae</taxon>
        <taxon>Bacillus</taxon>
    </lineage>
</organism>
<evidence type="ECO:0000313" key="2">
    <source>
        <dbReference type="Proteomes" id="UP001518925"/>
    </source>
</evidence>
<name>A0ABS2DE56_9BACI</name>
<reference evidence="1 2" key="1">
    <citation type="submission" date="2021-02" db="EMBL/GenBank/DDBJ databases">
        <title>Bacillus sp. RD4P76, an endophyte from a halophyte.</title>
        <authorList>
            <person name="Sun J.-Q."/>
        </authorList>
    </citation>
    <scope>NUCLEOTIDE SEQUENCE [LARGE SCALE GENOMIC DNA]</scope>
    <source>
        <strain evidence="1 2">RD4P76</strain>
    </source>
</reference>
<gene>
    <name evidence="1" type="ORF">JR050_01310</name>
</gene>
<dbReference type="RefSeq" id="WP_204201715.1">
    <property type="nucleotide sequence ID" value="NZ_JAFELM010000010.1"/>
</dbReference>
<evidence type="ECO:0000313" key="1">
    <source>
        <dbReference type="EMBL" id="MBM6616320.1"/>
    </source>
</evidence>
<evidence type="ECO:0008006" key="3">
    <source>
        <dbReference type="Google" id="ProtNLM"/>
    </source>
</evidence>
<dbReference type="EMBL" id="JAFELM010000010">
    <property type="protein sequence ID" value="MBM6616320.1"/>
    <property type="molecule type" value="Genomic_DNA"/>
</dbReference>
<protein>
    <recommendedName>
        <fullName evidence="3">SMI1/KNR4 family protein</fullName>
    </recommendedName>
</protein>
<keyword evidence="2" id="KW-1185">Reference proteome</keyword>
<accession>A0ABS2DE56</accession>